<dbReference type="AlphaFoldDB" id="A0A4C1WNV8"/>
<sequence>MAEIIKRYIQGEITSVAPVIPHRIYVFFAGSLLNRRGPLASPSATAGLISPGRRTSFIILHYYFVAATTRTCSNSGVRQLSAQARRASYPGSVNRSRSQSTLLICRDVGIEGDLMWAANFKVPYPKSADGTLRKTTPSVSSTVGVTARRYDYGPGSGRGNVLSGNVPELRPRP</sequence>
<gene>
    <name evidence="2" type="ORF">EVAR_43884_1</name>
</gene>
<reference evidence="2 3" key="1">
    <citation type="journal article" date="2019" name="Commun. Biol.">
        <title>The bagworm genome reveals a unique fibroin gene that provides high tensile strength.</title>
        <authorList>
            <person name="Kono N."/>
            <person name="Nakamura H."/>
            <person name="Ohtoshi R."/>
            <person name="Tomita M."/>
            <person name="Numata K."/>
            <person name="Arakawa K."/>
        </authorList>
    </citation>
    <scope>NUCLEOTIDE SEQUENCE [LARGE SCALE GENOMIC DNA]</scope>
</reference>
<proteinExistence type="predicted"/>
<protein>
    <submittedName>
        <fullName evidence="2">Uncharacterized protein</fullName>
    </submittedName>
</protein>
<name>A0A4C1WNV8_EUMVA</name>
<evidence type="ECO:0000256" key="1">
    <source>
        <dbReference type="SAM" id="MobiDB-lite"/>
    </source>
</evidence>
<keyword evidence="3" id="KW-1185">Reference proteome</keyword>
<accession>A0A4C1WNV8</accession>
<dbReference type="Proteomes" id="UP000299102">
    <property type="component" value="Unassembled WGS sequence"/>
</dbReference>
<organism evidence="2 3">
    <name type="scientific">Eumeta variegata</name>
    <name type="common">Bagworm moth</name>
    <name type="synonym">Eumeta japonica</name>
    <dbReference type="NCBI Taxonomy" id="151549"/>
    <lineage>
        <taxon>Eukaryota</taxon>
        <taxon>Metazoa</taxon>
        <taxon>Ecdysozoa</taxon>
        <taxon>Arthropoda</taxon>
        <taxon>Hexapoda</taxon>
        <taxon>Insecta</taxon>
        <taxon>Pterygota</taxon>
        <taxon>Neoptera</taxon>
        <taxon>Endopterygota</taxon>
        <taxon>Lepidoptera</taxon>
        <taxon>Glossata</taxon>
        <taxon>Ditrysia</taxon>
        <taxon>Tineoidea</taxon>
        <taxon>Psychidae</taxon>
        <taxon>Oiketicinae</taxon>
        <taxon>Eumeta</taxon>
    </lineage>
</organism>
<feature type="region of interest" description="Disordered" evidence="1">
    <location>
        <begin position="150"/>
        <end position="173"/>
    </location>
</feature>
<comment type="caution">
    <text evidence="2">The sequence shown here is derived from an EMBL/GenBank/DDBJ whole genome shotgun (WGS) entry which is preliminary data.</text>
</comment>
<evidence type="ECO:0000313" key="2">
    <source>
        <dbReference type="EMBL" id="GBP52683.1"/>
    </source>
</evidence>
<dbReference type="EMBL" id="BGZK01000608">
    <property type="protein sequence ID" value="GBP52683.1"/>
    <property type="molecule type" value="Genomic_DNA"/>
</dbReference>
<evidence type="ECO:0000313" key="3">
    <source>
        <dbReference type="Proteomes" id="UP000299102"/>
    </source>
</evidence>